<dbReference type="OrthoDB" id="9803476at2"/>
<accession>A0A1V2TGG4</accession>
<dbReference type="CDD" id="cd07814">
    <property type="entry name" value="SRPBCC_CalC_Aha1-like"/>
    <property type="match status" value="1"/>
</dbReference>
<dbReference type="Pfam" id="PF08327">
    <property type="entry name" value="AHSA1"/>
    <property type="match status" value="1"/>
</dbReference>
<keyword evidence="4" id="KW-1185">Reference proteome</keyword>
<feature type="domain" description="Activator of Hsp90 ATPase homologue 1/2-like C-terminal" evidence="2">
    <location>
        <begin position="22"/>
        <end position="151"/>
    </location>
</feature>
<dbReference type="InterPro" id="IPR013538">
    <property type="entry name" value="ASHA1/2-like_C"/>
</dbReference>
<evidence type="ECO:0000313" key="4">
    <source>
        <dbReference type="Proteomes" id="UP000188836"/>
    </source>
</evidence>
<name>A0A1V2TGG4_9NOCA</name>
<dbReference type="STRING" id="1538463.B0T36_03805"/>
<evidence type="ECO:0000313" key="3">
    <source>
        <dbReference type="EMBL" id="ONM48600.1"/>
    </source>
</evidence>
<dbReference type="Proteomes" id="UP000188836">
    <property type="component" value="Unassembled WGS sequence"/>
</dbReference>
<evidence type="ECO:0000259" key="2">
    <source>
        <dbReference type="Pfam" id="PF08327"/>
    </source>
</evidence>
<organism evidence="3 4">
    <name type="scientific">Nocardia donostiensis</name>
    <dbReference type="NCBI Taxonomy" id="1538463"/>
    <lineage>
        <taxon>Bacteria</taxon>
        <taxon>Bacillati</taxon>
        <taxon>Actinomycetota</taxon>
        <taxon>Actinomycetes</taxon>
        <taxon>Mycobacteriales</taxon>
        <taxon>Nocardiaceae</taxon>
        <taxon>Nocardia</taxon>
    </lineage>
</organism>
<protein>
    <submittedName>
        <fullName evidence="3">ATPase</fullName>
    </submittedName>
</protein>
<dbReference type="InterPro" id="IPR023393">
    <property type="entry name" value="START-like_dom_sf"/>
</dbReference>
<comment type="similarity">
    <text evidence="1">Belongs to the AHA1 family.</text>
</comment>
<dbReference type="Gene3D" id="3.30.530.20">
    <property type="match status" value="1"/>
</dbReference>
<proteinExistence type="inferred from homology"/>
<sequence>MHDETTGDNDLTSIVIDQFYPHPPEKVWRALTTPNLMAQWIMEPVGFAPVKGQHFTFKATPIPATRFSGDIACEVLDISEQQRLRISWTDANAASPYGWTVTWDLHPEGKGTRVILTHSGFDPDDPVQQHARTLMSGGWPTVVRRLDAALETLP</sequence>
<dbReference type="SUPFAM" id="SSF55961">
    <property type="entry name" value="Bet v1-like"/>
    <property type="match status" value="1"/>
</dbReference>
<comment type="caution">
    <text evidence="3">The sequence shown here is derived from an EMBL/GenBank/DDBJ whole genome shotgun (WGS) entry which is preliminary data.</text>
</comment>
<evidence type="ECO:0000256" key="1">
    <source>
        <dbReference type="ARBA" id="ARBA00006817"/>
    </source>
</evidence>
<gene>
    <name evidence="3" type="ORF">B0T46_11125</name>
</gene>
<reference evidence="3 4" key="1">
    <citation type="journal article" date="2016" name="Antonie Van Leeuwenhoek">
        <title>Nocardia donostiensis sp. nov., isolated from human respiratory specimens.</title>
        <authorList>
            <person name="Ercibengoa M."/>
            <person name="Bell M."/>
            <person name="Marimon J.M."/>
            <person name="Humrighouse B."/>
            <person name="Klenk H.P."/>
            <person name="Potter G."/>
            <person name="Perez-Trallero E."/>
        </authorList>
    </citation>
    <scope>NUCLEOTIDE SEQUENCE [LARGE SCALE GENOMIC DNA]</scope>
    <source>
        <strain evidence="3 4">X1655</strain>
    </source>
</reference>
<dbReference type="AlphaFoldDB" id="A0A1V2TGG4"/>
<dbReference type="EMBL" id="MUMY01000008">
    <property type="protein sequence ID" value="ONM48600.1"/>
    <property type="molecule type" value="Genomic_DNA"/>
</dbReference>